<organism evidence="8 9">
    <name type="scientific">Cellulomonas humilata</name>
    <dbReference type="NCBI Taxonomy" id="144055"/>
    <lineage>
        <taxon>Bacteria</taxon>
        <taxon>Bacillati</taxon>
        <taxon>Actinomycetota</taxon>
        <taxon>Actinomycetes</taxon>
        <taxon>Micrococcales</taxon>
        <taxon>Cellulomonadaceae</taxon>
        <taxon>Cellulomonas</taxon>
    </lineage>
</organism>
<name>A0ABU0EGQ3_9CELL</name>
<dbReference type="RefSeq" id="WP_307493102.1">
    <property type="nucleotide sequence ID" value="NZ_JAUSVB010000003.1"/>
</dbReference>
<keyword evidence="2 4" id="KW-0378">Hydrolase</keyword>
<evidence type="ECO:0000256" key="1">
    <source>
        <dbReference type="ARBA" id="ARBA00005519"/>
    </source>
</evidence>
<feature type="chain" id="PRO_5046666639" description="CBM2 domain-containing protein" evidence="6">
    <location>
        <begin position="26"/>
        <end position="390"/>
    </location>
</feature>
<proteinExistence type="inferred from homology"/>
<evidence type="ECO:0000313" key="8">
    <source>
        <dbReference type="EMBL" id="MDQ0374450.1"/>
    </source>
</evidence>
<dbReference type="SMART" id="SM00637">
    <property type="entry name" value="CBD_II"/>
    <property type="match status" value="1"/>
</dbReference>
<dbReference type="PROSITE" id="PS51173">
    <property type="entry name" value="CBM2"/>
    <property type="match status" value="1"/>
</dbReference>
<accession>A0ABU0EGQ3</accession>
<keyword evidence="4" id="KW-0624">Polysaccharide degradation</keyword>
<evidence type="ECO:0000256" key="4">
    <source>
        <dbReference type="RuleBase" id="RU361163"/>
    </source>
</evidence>
<dbReference type="SUPFAM" id="SSF49384">
    <property type="entry name" value="Carbohydrate-binding domain"/>
    <property type="match status" value="1"/>
</dbReference>
<feature type="domain" description="CBM2" evidence="7">
    <location>
        <begin position="287"/>
        <end position="390"/>
    </location>
</feature>
<dbReference type="EMBL" id="JAUSVB010000003">
    <property type="protein sequence ID" value="MDQ0374450.1"/>
    <property type="molecule type" value="Genomic_DNA"/>
</dbReference>
<sequence length="390" mass="40273">MTRRHRSAVLIALLCSLLGMSGVAAAQVATAAPVLCEQWGSAPIQGGRYTVMNNRWGTSATQCIDVSSTGFTVTRADGSAATNGAPKSYPAAYYGCHYSSCTTNGNILSPNGLQASDPRFATISTSVSMTYPSSGTYDAAYDIWFHKSRPTTTTQQNDGAELMVWLNHAGPIQPIGSKIGTASIAGATWDVWSGNSGWNVISYVRQTPTASATFLVNDFWKDVVSRGLGSTSWYLTSIQAGFEPWIGGTGLTLNSFSVTTDGTQPTQTPTPTPTRTSTPTPTPTSNPTSGPAGCTATLAVTGSWQGGFQGAVTVKNTGSSMLSRWSVGWTFPSGQTINSLWNGVASQSGSAVTVANAPYNGLLGAGASTSFGFVGNGSAPGSPTLTCTAS</sequence>
<evidence type="ECO:0000256" key="5">
    <source>
        <dbReference type="SAM" id="MobiDB-lite"/>
    </source>
</evidence>
<dbReference type="InterPro" id="IPR013319">
    <property type="entry name" value="GH11/12"/>
</dbReference>
<comment type="similarity">
    <text evidence="1 4">Belongs to the glycosyl hydrolase 12 (cellulase H) family.</text>
</comment>
<dbReference type="PANTHER" id="PTHR34002:SF9">
    <property type="entry name" value="XYLOGLUCAN-SPECIFIC ENDO-BETA-1,4-GLUCANASE A"/>
    <property type="match status" value="1"/>
</dbReference>
<keyword evidence="4" id="KW-0119">Carbohydrate metabolism</keyword>
<dbReference type="SUPFAM" id="SSF49899">
    <property type="entry name" value="Concanavalin A-like lectins/glucanases"/>
    <property type="match status" value="1"/>
</dbReference>
<dbReference type="InterPro" id="IPR013320">
    <property type="entry name" value="ConA-like_dom_sf"/>
</dbReference>
<gene>
    <name evidence="8" type="ORF">J2X26_002771</name>
</gene>
<evidence type="ECO:0000256" key="2">
    <source>
        <dbReference type="ARBA" id="ARBA00022801"/>
    </source>
</evidence>
<evidence type="ECO:0000259" key="7">
    <source>
        <dbReference type="PROSITE" id="PS51173"/>
    </source>
</evidence>
<protein>
    <recommendedName>
        <fullName evidence="7">CBM2 domain-containing protein</fullName>
    </recommendedName>
</protein>
<reference evidence="8 9" key="1">
    <citation type="submission" date="2023-07" db="EMBL/GenBank/DDBJ databases">
        <title>Sorghum-associated microbial communities from plants grown in Nebraska, USA.</title>
        <authorList>
            <person name="Schachtman D."/>
        </authorList>
    </citation>
    <scope>NUCLEOTIDE SEQUENCE [LARGE SCALE GENOMIC DNA]</scope>
    <source>
        <strain evidence="8 9">BE332</strain>
    </source>
</reference>
<dbReference type="Gene3D" id="2.60.40.290">
    <property type="match status" value="1"/>
</dbReference>
<dbReference type="Pfam" id="PF01670">
    <property type="entry name" value="Glyco_hydro_12"/>
    <property type="match status" value="1"/>
</dbReference>
<dbReference type="Gene3D" id="2.60.120.180">
    <property type="match status" value="1"/>
</dbReference>
<dbReference type="Proteomes" id="UP001239626">
    <property type="component" value="Unassembled WGS sequence"/>
</dbReference>
<dbReference type="InterPro" id="IPR008965">
    <property type="entry name" value="CBM2/CBM3_carb-bd_dom_sf"/>
</dbReference>
<dbReference type="InterPro" id="IPR002594">
    <property type="entry name" value="GH12"/>
</dbReference>
<dbReference type="Pfam" id="PF00553">
    <property type="entry name" value="CBM_2"/>
    <property type="match status" value="1"/>
</dbReference>
<feature type="region of interest" description="Disordered" evidence="5">
    <location>
        <begin position="256"/>
        <end position="292"/>
    </location>
</feature>
<feature type="signal peptide" evidence="6">
    <location>
        <begin position="1"/>
        <end position="25"/>
    </location>
</feature>
<dbReference type="PANTHER" id="PTHR34002">
    <property type="entry name" value="BLR1656 PROTEIN"/>
    <property type="match status" value="1"/>
</dbReference>
<dbReference type="InterPro" id="IPR012291">
    <property type="entry name" value="CBM2_carb-bd_dom_sf"/>
</dbReference>
<feature type="compositionally biased region" description="Low complexity" evidence="5">
    <location>
        <begin position="259"/>
        <end position="291"/>
    </location>
</feature>
<evidence type="ECO:0000313" key="9">
    <source>
        <dbReference type="Proteomes" id="UP001239626"/>
    </source>
</evidence>
<dbReference type="InterPro" id="IPR001919">
    <property type="entry name" value="CBD2"/>
</dbReference>
<evidence type="ECO:0000256" key="3">
    <source>
        <dbReference type="ARBA" id="ARBA00023295"/>
    </source>
</evidence>
<keyword evidence="6" id="KW-0732">Signal</keyword>
<keyword evidence="9" id="KW-1185">Reference proteome</keyword>
<evidence type="ECO:0000256" key="6">
    <source>
        <dbReference type="SAM" id="SignalP"/>
    </source>
</evidence>
<keyword evidence="3 4" id="KW-0326">Glycosidase</keyword>
<comment type="caution">
    <text evidence="8">The sequence shown here is derived from an EMBL/GenBank/DDBJ whole genome shotgun (WGS) entry which is preliminary data.</text>
</comment>